<sequence length="347" mass="39960">MIKEFDLIRAQARLHHAYLLGLQLMVSVNKEPSLIEKWMFRLFRRQHEEKFLSSFEKLGLNELPDAVACAQYHVLSNSLGGVGVEYMAETKQKAWVRFRYPRWMYYGPAICGLPKEVGHGFLKGWYAHNGVSLQNPNLGFVCVSEDMTGEFGFCGYFQEYDRELSEGERLCFAKDEVPPQFVQADQPMAPDAKWNEERKVKANRNYSVEFVRNALIALADVVGKDEAQKLGSRAAKLIGLQYFQETRAMIGTEDGDLQSAAQYLCLMFRGMGDDVEIASTQDSHKIQLIHSGLRIVRDLEDANRDIVLNCWRQLWFGALSSYREIKYLRLERQTNELHWTISQIANH</sequence>
<dbReference type="AlphaFoldDB" id="A0A2A5WA65"/>
<name>A0A2A5WA65_9GAMM</name>
<evidence type="ECO:0000313" key="2">
    <source>
        <dbReference type="Proteomes" id="UP000219329"/>
    </source>
</evidence>
<dbReference type="Proteomes" id="UP000219329">
    <property type="component" value="Unassembled WGS sequence"/>
</dbReference>
<gene>
    <name evidence="1" type="ORF">CNF02_08230</name>
</gene>
<organism evidence="1 2">
    <name type="scientific">OM182 bacterium MED-G28</name>
    <dbReference type="NCBI Taxonomy" id="1986256"/>
    <lineage>
        <taxon>Bacteria</taxon>
        <taxon>Pseudomonadati</taxon>
        <taxon>Pseudomonadota</taxon>
        <taxon>Gammaproteobacteria</taxon>
        <taxon>OMG group</taxon>
        <taxon>OM182 clade</taxon>
    </lineage>
</organism>
<accession>A0A2A5WA65</accession>
<comment type="caution">
    <text evidence="1">The sequence shown here is derived from an EMBL/GenBank/DDBJ whole genome shotgun (WGS) entry which is preliminary data.</text>
</comment>
<dbReference type="EMBL" id="NTJZ01000008">
    <property type="protein sequence ID" value="PDH33425.1"/>
    <property type="molecule type" value="Genomic_DNA"/>
</dbReference>
<evidence type="ECO:0000313" key="1">
    <source>
        <dbReference type="EMBL" id="PDH33425.1"/>
    </source>
</evidence>
<proteinExistence type="predicted"/>
<protein>
    <submittedName>
        <fullName evidence="1">Uncharacterized protein</fullName>
    </submittedName>
</protein>
<reference evidence="1 2" key="1">
    <citation type="submission" date="2017-08" db="EMBL/GenBank/DDBJ databases">
        <title>Fine stratification of microbial communities through a metagenomic profile of the photic zone.</title>
        <authorList>
            <person name="Haro-Moreno J.M."/>
            <person name="Lopez-Perez M."/>
            <person name="De La Torre J."/>
            <person name="Picazo A."/>
            <person name="Camacho A."/>
            <person name="Rodriguez-Valera F."/>
        </authorList>
    </citation>
    <scope>NUCLEOTIDE SEQUENCE [LARGE SCALE GENOMIC DNA]</scope>
    <source>
        <strain evidence="1">MED-G28</strain>
    </source>
</reference>